<dbReference type="PANTHER" id="PTHR23290:SF0">
    <property type="entry name" value="RRNA N6-ADENOSINE-METHYLTRANSFERASE METTL5"/>
    <property type="match status" value="1"/>
</dbReference>
<sequence>MKLRNLQALLEGFEPPPEPKIELEQYATPPRLAAEVIFNACNSYDDISGKNVADLGCGCGILSIAALCMGANEVNSYDIDPVSIEAAKRNLDKLDFEEEPKIVFHECDVTKIEVPDDKKFDTVIMNPPFGTRNKGIDMEFLQIASKISTGAIYSFHKTSTRKHVLEVAAPKLGLKGELMIEADFDLKKLYKFHKKAVKAIQVDVYRFVHV</sequence>
<dbReference type="EMBL" id="JAPFFF010000018">
    <property type="protein sequence ID" value="KAK8860311.1"/>
    <property type="molecule type" value="Genomic_DNA"/>
</dbReference>
<dbReference type="Pfam" id="PF06325">
    <property type="entry name" value="PrmA"/>
    <property type="match status" value="1"/>
</dbReference>
<dbReference type="InterPro" id="IPR051720">
    <property type="entry name" value="rRNA_MeTrfase/Polyamine_Synth"/>
</dbReference>
<accession>A0ABR2IBG9</accession>
<name>A0ABR2IBG9_9EUKA</name>
<dbReference type="InterPro" id="IPR002052">
    <property type="entry name" value="DNA_methylase_N6_adenine_CS"/>
</dbReference>
<dbReference type="CDD" id="cd02440">
    <property type="entry name" value="AdoMet_MTases"/>
    <property type="match status" value="1"/>
</dbReference>
<dbReference type="SUPFAM" id="SSF53335">
    <property type="entry name" value="S-adenosyl-L-methionine-dependent methyltransferases"/>
    <property type="match status" value="1"/>
</dbReference>
<keyword evidence="2" id="KW-1185">Reference proteome</keyword>
<reference evidence="1 2" key="1">
    <citation type="submission" date="2024-04" db="EMBL/GenBank/DDBJ databases">
        <title>Tritrichomonas musculus Genome.</title>
        <authorList>
            <person name="Alves-Ferreira E."/>
            <person name="Grigg M."/>
            <person name="Lorenzi H."/>
            <person name="Galac M."/>
        </authorList>
    </citation>
    <scope>NUCLEOTIDE SEQUENCE [LARGE SCALE GENOMIC DNA]</scope>
    <source>
        <strain evidence="1 2">EAF2021</strain>
    </source>
</reference>
<organism evidence="1 2">
    <name type="scientific">Tritrichomonas musculus</name>
    <dbReference type="NCBI Taxonomy" id="1915356"/>
    <lineage>
        <taxon>Eukaryota</taxon>
        <taxon>Metamonada</taxon>
        <taxon>Parabasalia</taxon>
        <taxon>Tritrichomonadida</taxon>
        <taxon>Tritrichomonadidae</taxon>
        <taxon>Tritrichomonas</taxon>
    </lineage>
</organism>
<dbReference type="PROSITE" id="PS00092">
    <property type="entry name" value="N6_MTASE"/>
    <property type="match status" value="1"/>
</dbReference>
<comment type="caution">
    <text evidence="1">The sequence shown here is derived from an EMBL/GenBank/DDBJ whole genome shotgun (WGS) entry which is preliminary data.</text>
</comment>
<dbReference type="PANTHER" id="PTHR23290">
    <property type="entry name" value="RRNA N6-ADENOSINE-METHYLTRANSFERASE METTL5"/>
    <property type="match status" value="1"/>
</dbReference>
<proteinExistence type="predicted"/>
<gene>
    <name evidence="1" type="ORF">M9Y10_011975</name>
</gene>
<evidence type="ECO:0000313" key="2">
    <source>
        <dbReference type="Proteomes" id="UP001470230"/>
    </source>
</evidence>
<dbReference type="Proteomes" id="UP001470230">
    <property type="component" value="Unassembled WGS sequence"/>
</dbReference>
<dbReference type="InterPro" id="IPR029063">
    <property type="entry name" value="SAM-dependent_MTases_sf"/>
</dbReference>
<dbReference type="Gene3D" id="3.40.50.150">
    <property type="entry name" value="Vaccinia Virus protein VP39"/>
    <property type="match status" value="1"/>
</dbReference>
<evidence type="ECO:0000313" key="1">
    <source>
        <dbReference type="EMBL" id="KAK8860311.1"/>
    </source>
</evidence>
<protein>
    <submittedName>
        <fullName evidence="1">Methyltransferase-like protein 5</fullName>
    </submittedName>
</protein>